<dbReference type="Proteomes" id="UP000515847">
    <property type="component" value="Chromosome"/>
</dbReference>
<name>A0A7G6E3P3_THEFR</name>
<feature type="domain" description="Cysteine-rich" evidence="2">
    <location>
        <begin position="4"/>
        <end position="84"/>
    </location>
</feature>
<proteinExistence type="predicted"/>
<dbReference type="InterPro" id="IPR051278">
    <property type="entry name" value="HdrB/HdrD_reductase"/>
</dbReference>
<feature type="domain" description="Cysteine-rich" evidence="2">
    <location>
        <begin position="150"/>
        <end position="234"/>
    </location>
</feature>
<sequence>MKYQFFPGCSLLTSAKDFSQSIYAVAPEVNLELTEIPDWNCCGATVTSSLDYLSAQLMPARNLALASQQEGDIMAACNSCYLTLAKANENISSYPELQYKVNSLLAEVGLKMARKVKVKHLIEILWREVGIPKIKDLVKKPLSGLKVVPYYGCQIVKPTSFDEAENPQSMDQILTALGCDVQDFYQKSRCCGGALITTQPELALKLIQEILAEAQERQADLIATTCPLCQMNLDAYQGQVNRKYKRNYHIPVVYFTQLMGLAFGKDYQSLGLERGLVSAKPVLSKIS</sequence>
<reference evidence="3 4" key="1">
    <citation type="journal article" date="2019" name="Front. Microbiol.">
        <title>Thermoanaerosceptrum fracticalcis gen. nov. sp. nov., a Novel Fumarate-Fermenting Microorganism From a Deep Fractured Carbonate Aquifer of the US Great Basin.</title>
        <authorList>
            <person name="Hamilton-Brehm S.D."/>
            <person name="Stewart L.E."/>
            <person name="Zavarin M."/>
            <person name="Caldwell M."/>
            <person name="Lawson P.A."/>
            <person name="Onstott T.C."/>
            <person name="Grzymski J."/>
            <person name="Neveux I."/>
            <person name="Lollar B.S."/>
            <person name="Russell C.E."/>
            <person name="Moser D.P."/>
        </authorList>
    </citation>
    <scope>NUCLEOTIDE SEQUENCE [LARGE SCALE GENOMIC DNA]</scope>
    <source>
        <strain evidence="3 4">DRI-13</strain>
    </source>
</reference>
<dbReference type="EMBL" id="CP045798">
    <property type="protein sequence ID" value="QNB46697.1"/>
    <property type="molecule type" value="Genomic_DNA"/>
</dbReference>
<dbReference type="Gene3D" id="3.40.50.11810">
    <property type="match status" value="1"/>
</dbReference>
<dbReference type="AlphaFoldDB" id="A0A7G6E3P3"/>
<organism evidence="3 4">
    <name type="scientific">Thermanaerosceptrum fracticalcis</name>
    <dbReference type="NCBI Taxonomy" id="1712410"/>
    <lineage>
        <taxon>Bacteria</taxon>
        <taxon>Bacillati</taxon>
        <taxon>Bacillota</taxon>
        <taxon>Clostridia</taxon>
        <taxon>Eubacteriales</taxon>
        <taxon>Peptococcaceae</taxon>
        <taxon>Thermanaerosceptrum</taxon>
    </lineage>
</organism>
<dbReference type="Gene3D" id="1.20.1050.140">
    <property type="match status" value="1"/>
</dbReference>
<dbReference type="OrthoDB" id="9777685at2"/>
<gene>
    <name evidence="3" type="ORF">BR63_10500</name>
</gene>
<evidence type="ECO:0000313" key="3">
    <source>
        <dbReference type="EMBL" id="QNB46697.1"/>
    </source>
</evidence>
<dbReference type="Pfam" id="PF02754">
    <property type="entry name" value="CCG"/>
    <property type="match status" value="2"/>
</dbReference>
<dbReference type="RefSeq" id="WP_034420063.1">
    <property type="nucleotide sequence ID" value="NZ_CP045798.1"/>
</dbReference>
<accession>A0A7G6E3P3</accession>
<dbReference type="PANTHER" id="PTHR42947:SF1">
    <property type="entry name" value="COB--COM HETERODISULFIDE REDUCTASE SUBUNIT B 1"/>
    <property type="match status" value="1"/>
</dbReference>
<evidence type="ECO:0000259" key="2">
    <source>
        <dbReference type="Pfam" id="PF02754"/>
    </source>
</evidence>
<dbReference type="KEGG" id="tfr:BR63_10500"/>
<dbReference type="GO" id="GO:0016491">
    <property type="term" value="F:oxidoreductase activity"/>
    <property type="evidence" value="ECO:0007669"/>
    <property type="project" value="UniProtKB-KW"/>
</dbReference>
<dbReference type="InterPro" id="IPR004017">
    <property type="entry name" value="Cys_rich_dom"/>
</dbReference>
<evidence type="ECO:0000313" key="4">
    <source>
        <dbReference type="Proteomes" id="UP000515847"/>
    </source>
</evidence>
<dbReference type="PANTHER" id="PTHR42947">
    <property type="entry name" value="COB--COM HETERODISULFIDE REDUCTASE SUBUNIT B 1"/>
    <property type="match status" value="1"/>
</dbReference>
<keyword evidence="4" id="KW-1185">Reference proteome</keyword>
<keyword evidence="1" id="KW-0560">Oxidoreductase</keyword>
<evidence type="ECO:0000256" key="1">
    <source>
        <dbReference type="ARBA" id="ARBA00023002"/>
    </source>
</evidence>
<protein>
    <submittedName>
        <fullName evidence="3">Disulfide reductase</fullName>
    </submittedName>
</protein>